<dbReference type="SUPFAM" id="SSF50249">
    <property type="entry name" value="Nucleic acid-binding proteins"/>
    <property type="match status" value="1"/>
</dbReference>
<proteinExistence type="predicted"/>
<reference evidence="2" key="1">
    <citation type="submission" date="2021-02" db="EMBL/GenBank/DDBJ databases">
        <authorList>
            <person name="Nowell W R."/>
        </authorList>
    </citation>
    <scope>NUCLEOTIDE SEQUENCE</scope>
</reference>
<feature type="non-terminal residue" evidence="2">
    <location>
        <position position="1"/>
    </location>
</feature>
<sequence length="370" mass="42995">TSIKPYRSEEFHYFIIPFQQKKSSIQNYQSNEIIPVTIIDVLPKQLNVKLNDGSRGRIHITELFDSPSTENLQRLNDLYHTNETLNARIIGTRNIEADSKHKKPVYELSLREKACEPFEIGDRIIGFFDKVDEKTKGSWFYLSLHLRGYVPPEFISKQLTTGQCSYLTIMNKIVNDKGEHYRLSMFDNNQPEANIVFAQFKELKSANEFHFNITKDDETYQGILVATDVSDVFENFVFWNYLMNVKPPVLINGQLHMKKELWKFKNKTIRAFVKEENKETKQMILSTRKSKLEKNHLDLIDDEIENMEQISIGDILHGYIDLLTNRQITLLLGSGKTIMGHVDKVFNRTLGGHLREYLDVGMVVEAVVLK</sequence>
<evidence type="ECO:0000259" key="1">
    <source>
        <dbReference type="PROSITE" id="PS50126"/>
    </source>
</evidence>
<protein>
    <recommendedName>
        <fullName evidence="1">S1 motif domain-containing protein</fullName>
    </recommendedName>
</protein>
<dbReference type="EMBL" id="CAJOBJ010326550">
    <property type="protein sequence ID" value="CAF5176120.1"/>
    <property type="molecule type" value="Genomic_DNA"/>
</dbReference>
<dbReference type="Proteomes" id="UP000681720">
    <property type="component" value="Unassembled WGS sequence"/>
</dbReference>
<gene>
    <name evidence="2" type="ORF">GIL414_LOCUS67736</name>
</gene>
<dbReference type="InterPro" id="IPR012340">
    <property type="entry name" value="NA-bd_OB-fold"/>
</dbReference>
<dbReference type="InterPro" id="IPR003029">
    <property type="entry name" value="S1_domain"/>
</dbReference>
<dbReference type="InterPro" id="IPR045209">
    <property type="entry name" value="Rrp5"/>
</dbReference>
<name>A0A8S3H4H1_9BILA</name>
<evidence type="ECO:0000313" key="2">
    <source>
        <dbReference type="EMBL" id="CAF5176120.1"/>
    </source>
</evidence>
<dbReference type="AlphaFoldDB" id="A0A8S3H4H1"/>
<dbReference type="PROSITE" id="PS50126">
    <property type="entry name" value="S1"/>
    <property type="match status" value="1"/>
</dbReference>
<dbReference type="GO" id="GO:0032040">
    <property type="term" value="C:small-subunit processome"/>
    <property type="evidence" value="ECO:0007669"/>
    <property type="project" value="TreeGrafter"/>
</dbReference>
<dbReference type="PANTHER" id="PTHR23270:SF10">
    <property type="entry name" value="PROTEIN RRP5 HOMOLOG"/>
    <property type="match status" value="1"/>
</dbReference>
<feature type="domain" description="S1 motif" evidence="1">
    <location>
        <begin position="31"/>
        <end position="111"/>
    </location>
</feature>
<dbReference type="GO" id="GO:0003723">
    <property type="term" value="F:RNA binding"/>
    <property type="evidence" value="ECO:0007669"/>
    <property type="project" value="TreeGrafter"/>
</dbReference>
<dbReference type="SMART" id="SM00316">
    <property type="entry name" value="S1"/>
    <property type="match status" value="1"/>
</dbReference>
<evidence type="ECO:0000313" key="3">
    <source>
        <dbReference type="Proteomes" id="UP000681720"/>
    </source>
</evidence>
<accession>A0A8S3H4H1</accession>
<comment type="caution">
    <text evidence="2">The sequence shown here is derived from an EMBL/GenBank/DDBJ whole genome shotgun (WGS) entry which is preliminary data.</text>
</comment>
<organism evidence="2 3">
    <name type="scientific">Rotaria magnacalcarata</name>
    <dbReference type="NCBI Taxonomy" id="392030"/>
    <lineage>
        <taxon>Eukaryota</taxon>
        <taxon>Metazoa</taxon>
        <taxon>Spiralia</taxon>
        <taxon>Gnathifera</taxon>
        <taxon>Rotifera</taxon>
        <taxon>Eurotatoria</taxon>
        <taxon>Bdelloidea</taxon>
        <taxon>Philodinida</taxon>
        <taxon>Philodinidae</taxon>
        <taxon>Rotaria</taxon>
    </lineage>
</organism>
<dbReference type="PANTHER" id="PTHR23270">
    <property type="entry name" value="PROGRAMMED CELL DEATH PROTEIN 11 PRE-RRNA PROCESSING PROTEIN RRP5"/>
    <property type="match status" value="1"/>
</dbReference>
<dbReference type="GO" id="GO:0006364">
    <property type="term" value="P:rRNA processing"/>
    <property type="evidence" value="ECO:0007669"/>
    <property type="project" value="InterPro"/>
</dbReference>
<dbReference type="Gene3D" id="2.40.50.140">
    <property type="entry name" value="Nucleic acid-binding proteins"/>
    <property type="match status" value="1"/>
</dbReference>